<organism evidence="1 2">
    <name type="scientific">Paralvinella palmiformis</name>
    <dbReference type="NCBI Taxonomy" id="53620"/>
    <lineage>
        <taxon>Eukaryota</taxon>
        <taxon>Metazoa</taxon>
        <taxon>Spiralia</taxon>
        <taxon>Lophotrochozoa</taxon>
        <taxon>Annelida</taxon>
        <taxon>Polychaeta</taxon>
        <taxon>Sedentaria</taxon>
        <taxon>Canalipalpata</taxon>
        <taxon>Terebellida</taxon>
        <taxon>Terebelliformia</taxon>
        <taxon>Alvinellidae</taxon>
        <taxon>Paralvinella</taxon>
    </lineage>
</organism>
<protein>
    <submittedName>
        <fullName evidence="1">Uncharacterized protein</fullName>
    </submittedName>
</protein>
<comment type="caution">
    <text evidence="1">The sequence shown here is derived from an EMBL/GenBank/DDBJ whole genome shotgun (WGS) entry which is preliminary data.</text>
</comment>
<dbReference type="Proteomes" id="UP001208570">
    <property type="component" value="Unassembled WGS sequence"/>
</dbReference>
<sequence length="169" mass="19175">MYSRLARDAGFNPTSRILTFTKCDEVVTIYDRSNAEDKETFTLFVKKAAILYGVSVLAKFRDVPHNININIYEKLDSEIIKICYTNKGITSVRKSSVFAQFNRNIPLLPGSSYLITAVPPKDSNLCPQIPEKLVAKRLETHLSSHRLHDNLVSLPYRSLYRDRAPEGPS</sequence>
<dbReference type="EMBL" id="JAODUP010000232">
    <property type="protein sequence ID" value="KAK2155771.1"/>
    <property type="molecule type" value="Genomic_DNA"/>
</dbReference>
<proteinExistence type="predicted"/>
<evidence type="ECO:0000313" key="1">
    <source>
        <dbReference type="EMBL" id="KAK2155771.1"/>
    </source>
</evidence>
<gene>
    <name evidence="1" type="ORF">LSH36_232g04041</name>
</gene>
<keyword evidence="2" id="KW-1185">Reference proteome</keyword>
<dbReference type="AlphaFoldDB" id="A0AAD9N5I7"/>
<name>A0AAD9N5I7_9ANNE</name>
<reference evidence="1" key="1">
    <citation type="journal article" date="2023" name="Mol. Biol. Evol.">
        <title>Third-Generation Sequencing Reveals the Adaptive Role of the Epigenome in Three Deep-Sea Polychaetes.</title>
        <authorList>
            <person name="Perez M."/>
            <person name="Aroh O."/>
            <person name="Sun Y."/>
            <person name="Lan Y."/>
            <person name="Juniper S.K."/>
            <person name="Young C.R."/>
            <person name="Angers B."/>
            <person name="Qian P.Y."/>
        </authorList>
    </citation>
    <scope>NUCLEOTIDE SEQUENCE</scope>
    <source>
        <strain evidence="1">P08H-3</strain>
    </source>
</reference>
<evidence type="ECO:0000313" key="2">
    <source>
        <dbReference type="Proteomes" id="UP001208570"/>
    </source>
</evidence>
<accession>A0AAD9N5I7</accession>